<dbReference type="Proteomes" id="UP000887576">
    <property type="component" value="Unplaced"/>
</dbReference>
<evidence type="ECO:0000313" key="2">
    <source>
        <dbReference type="WBParaSite" id="JU765_v2.g14489.t1"/>
    </source>
</evidence>
<accession>A0AC34QA85</accession>
<reference evidence="2" key="1">
    <citation type="submission" date="2022-11" db="UniProtKB">
        <authorList>
            <consortium name="WormBaseParasite"/>
        </authorList>
    </citation>
    <scope>IDENTIFICATION</scope>
</reference>
<dbReference type="WBParaSite" id="JU765_v2.g14489.t1">
    <property type="protein sequence ID" value="JU765_v2.g14489.t1"/>
    <property type="gene ID" value="JU765_v2.g14489"/>
</dbReference>
<proteinExistence type="predicted"/>
<sequence length="151" mass="17151">REAADFLRKAKEQRVSDDAEQFKPPQPNENLKPPDALPVPENAEEQNRDDSGKDEGNNQVVEPKFPKFKGPQNDRQKAVVGAMKHAWNGYKQFAWGKDTLMPISGRSQEWMGCGLTIIDALDTLIIMGMDDEFAEARKWVETELSFDKDKD</sequence>
<protein>
    <submittedName>
        <fullName evidence="2">Alpha-1,2-Mannosidase</fullName>
    </submittedName>
</protein>
<name>A0AC34QA85_9BILA</name>
<organism evidence="1 2">
    <name type="scientific">Panagrolaimus sp. JU765</name>
    <dbReference type="NCBI Taxonomy" id="591449"/>
    <lineage>
        <taxon>Eukaryota</taxon>
        <taxon>Metazoa</taxon>
        <taxon>Ecdysozoa</taxon>
        <taxon>Nematoda</taxon>
        <taxon>Chromadorea</taxon>
        <taxon>Rhabditida</taxon>
        <taxon>Tylenchina</taxon>
        <taxon>Panagrolaimomorpha</taxon>
        <taxon>Panagrolaimoidea</taxon>
        <taxon>Panagrolaimidae</taxon>
        <taxon>Panagrolaimus</taxon>
    </lineage>
</organism>
<evidence type="ECO:0000313" key="1">
    <source>
        <dbReference type="Proteomes" id="UP000887576"/>
    </source>
</evidence>